<reference evidence="7 8" key="1">
    <citation type="submission" date="2019-07" db="EMBL/GenBank/DDBJ databases">
        <title>Genomes of Cafeteria roenbergensis.</title>
        <authorList>
            <person name="Fischer M.G."/>
            <person name="Hackl T."/>
            <person name="Roman M."/>
        </authorList>
    </citation>
    <scope>NUCLEOTIDE SEQUENCE [LARGE SCALE GENOMIC DNA]</scope>
    <source>
        <strain evidence="7 8">RCC970-E3</strain>
    </source>
</reference>
<gene>
    <name evidence="7" type="ORF">FNF28_06438</name>
</gene>
<feature type="compositionally biased region" description="Low complexity" evidence="6">
    <location>
        <begin position="353"/>
        <end position="362"/>
    </location>
</feature>
<proteinExistence type="inferred from homology"/>
<keyword evidence="4" id="KW-0804">Transcription</keyword>
<evidence type="ECO:0000313" key="7">
    <source>
        <dbReference type="EMBL" id="KAA0158015.1"/>
    </source>
</evidence>
<comment type="subcellular location">
    <subcellularLocation>
        <location evidence="1">Nucleus</location>
        <location evidence="1">Nucleolus</location>
    </subcellularLocation>
</comment>
<evidence type="ECO:0000313" key="8">
    <source>
        <dbReference type="Proteomes" id="UP000324907"/>
    </source>
</evidence>
<dbReference type="GO" id="GO:0003677">
    <property type="term" value="F:DNA binding"/>
    <property type="evidence" value="ECO:0007669"/>
    <property type="project" value="InterPro"/>
</dbReference>
<evidence type="ECO:0000256" key="2">
    <source>
        <dbReference type="ARBA" id="ARBA00009430"/>
    </source>
</evidence>
<evidence type="ECO:0000256" key="1">
    <source>
        <dbReference type="ARBA" id="ARBA00004604"/>
    </source>
</evidence>
<dbReference type="InterPro" id="IPR009668">
    <property type="entry name" value="RNA_pol-assoc_fac_A49-like"/>
</dbReference>
<dbReference type="EMBL" id="VLTL01000161">
    <property type="protein sequence ID" value="KAA0158015.1"/>
    <property type="molecule type" value="Genomic_DNA"/>
</dbReference>
<evidence type="ECO:0000256" key="5">
    <source>
        <dbReference type="ARBA" id="ARBA00023242"/>
    </source>
</evidence>
<dbReference type="AlphaFoldDB" id="A0A5A8CYJ4"/>
<comment type="similarity">
    <text evidence="2">Belongs to the eukaryotic RPA49/POLR1E RNA polymerase subunit family.</text>
</comment>
<organism evidence="7 8">
    <name type="scientific">Cafeteria roenbergensis</name>
    <name type="common">Marine flagellate</name>
    <dbReference type="NCBI Taxonomy" id="33653"/>
    <lineage>
        <taxon>Eukaryota</taxon>
        <taxon>Sar</taxon>
        <taxon>Stramenopiles</taxon>
        <taxon>Bigyra</taxon>
        <taxon>Opalozoa</taxon>
        <taxon>Bicosoecida</taxon>
        <taxon>Cafeteriaceae</taxon>
        <taxon>Cafeteria</taxon>
    </lineage>
</organism>
<evidence type="ECO:0000256" key="6">
    <source>
        <dbReference type="SAM" id="MobiDB-lite"/>
    </source>
</evidence>
<dbReference type="PANTHER" id="PTHR14440">
    <property type="entry name" value="DNA-DIRECTED RNA POLYMERASE I SUBUNIT RPA49"/>
    <property type="match status" value="1"/>
</dbReference>
<comment type="caution">
    <text evidence="7">The sequence shown here is derived from an EMBL/GenBank/DDBJ whole genome shotgun (WGS) entry which is preliminary data.</text>
</comment>
<dbReference type="GO" id="GO:0006351">
    <property type="term" value="P:DNA-templated transcription"/>
    <property type="evidence" value="ECO:0007669"/>
    <property type="project" value="InterPro"/>
</dbReference>
<name>A0A5A8CYJ4_CAFRO</name>
<dbReference type="Proteomes" id="UP000324907">
    <property type="component" value="Unassembled WGS sequence"/>
</dbReference>
<keyword evidence="3" id="KW-0240">DNA-directed RNA polymerase</keyword>
<feature type="region of interest" description="Disordered" evidence="6">
    <location>
        <begin position="350"/>
        <end position="379"/>
    </location>
</feature>
<evidence type="ECO:0000256" key="3">
    <source>
        <dbReference type="ARBA" id="ARBA00022478"/>
    </source>
</evidence>
<sequence length="585" mass="59771">MAGTEATVRVHRADPRAHGPAVAFFPQGVPPGLTQASASAAAAASLGMGATSMRVLRHERKPKRAVALGANRVLEYSGRNHGGGATAHAAKTRFGVAVLAPGASSSQPSELHVYETDLVFSMQQRPTAATAAAIGAQRSAAAEDTSGLDEHARRAMVVDTFGSKRAKMEKRKREDNRRAAETIVAAGGLSRAVAMDAADDRAAAAAAAIPEEVGGLTASESAEEASRRAVFPRFNRSASTPELAFPFEGLFSADSLAELSRPVNVLLKALRKAKSRVGVDGAGAVNVITKAASAGQLPVATVGNFVRERFVALASEPGAGDAAVSRRPLEALLLVALLLAVHQSGRSLRLPKAKPVAPAEPADAVKTEEGASSSSSSSSSSAAAAAAAGDAAAPAPAAPAAPQVPACLELAPAQVADEILKKFTARQGARGRPTWVRTPQLQDRLVMHLTVAALWASRFDLPSVLTLARDLGLPTRKLVLTYFRQLGCRQASSASAALPACIAASPEDAAALEAAAAGASRTTGSRSLCPSSSRRPSGSALAAAEPVEAHCSPAAAAPCCVDRASAELLGARTRQTLRGPAPLSF</sequence>
<evidence type="ECO:0000256" key="4">
    <source>
        <dbReference type="ARBA" id="ARBA00023163"/>
    </source>
</evidence>
<dbReference type="GO" id="GO:0000428">
    <property type="term" value="C:DNA-directed RNA polymerase complex"/>
    <property type="evidence" value="ECO:0007669"/>
    <property type="project" value="UniProtKB-KW"/>
</dbReference>
<protein>
    <submittedName>
        <fullName evidence="7">Uncharacterized protein</fullName>
    </submittedName>
</protein>
<keyword evidence="5" id="KW-0539">Nucleus</keyword>
<dbReference type="GO" id="GO:0005730">
    <property type="term" value="C:nucleolus"/>
    <property type="evidence" value="ECO:0007669"/>
    <property type="project" value="UniProtKB-SubCell"/>
</dbReference>
<accession>A0A5A8CYJ4</accession>
<dbReference type="Pfam" id="PF06870">
    <property type="entry name" value="RNA_pol_I_A49"/>
    <property type="match status" value="2"/>
</dbReference>